<evidence type="ECO:0000313" key="2">
    <source>
        <dbReference type="EMBL" id="EAS35924.3"/>
    </source>
</evidence>
<evidence type="ECO:0000313" key="3">
    <source>
        <dbReference type="Proteomes" id="UP000001261"/>
    </source>
</evidence>
<accession>J3KIU9</accession>
<dbReference type="AlphaFoldDB" id="J3KIU9"/>
<reference evidence="3" key="2">
    <citation type="journal article" date="2010" name="Genome Res.">
        <title>Population genomic sequencing of Coccidioides fungi reveals recent hybridization and transposon control.</title>
        <authorList>
            <person name="Neafsey D.E."/>
            <person name="Barker B.M."/>
            <person name="Sharpton T.J."/>
            <person name="Stajich J.E."/>
            <person name="Park D.J."/>
            <person name="Whiston E."/>
            <person name="Hung C.-Y."/>
            <person name="McMahan C."/>
            <person name="White J."/>
            <person name="Sykes S."/>
            <person name="Heiman D."/>
            <person name="Young S."/>
            <person name="Zeng Q."/>
            <person name="Abouelleil A."/>
            <person name="Aftuck L."/>
            <person name="Bessette D."/>
            <person name="Brown A."/>
            <person name="FitzGerald M."/>
            <person name="Lui A."/>
            <person name="Macdonald J.P."/>
            <person name="Priest M."/>
            <person name="Orbach M.J."/>
            <person name="Galgiani J.N."/>
            <person name="Kirkland T.N."/>
            <person name="Cole G.T."/>
            <person name="Birren B.W."/>
            <person name="Henn M.R."/>
            <person name="Taylor J.W."/>
            <person name="Rounsley S.D."/>
        </authorList>
    </citation>
    <scope>GENOME REANNOTATION</scope>
    <source>
        <strain evidence="3">RS</strain>
    </source>
</reference>
<protein>
    <submittedName>
        <fullName evidence="2">Uncharacterized protein</fullName>
    </submittedName>
</protein>
<gene>
    <name evidence="2" type="ORF">CIMG_01278</name>
</gene>
<dbReference type="InParanoid" id="J3KIU9"/>
<feature type="compositionally biased region" description="Basic and acidic residues" evidence="1">
    <location>
        <begin position="65"/>
        <end position="78"/>
    </location>
</feature>
<dbReference type="OMA" id="FPNEYAR"/>
<dbReference type="VEuPathDB" id="FungiDB:CIMG_01278"/>
<evidence type="ECO:0000256" key="1">
    <source>
        <dbReference type="SAM" id="MobiDB-lite"/>
    </source>
</evidence>
<proteinExistence type="predicted"/>
<keyword evidence="3" id="KW-1185">Reference proteome</keyword>
<dbReference type="KEGG" id="cim:CIMG_01278"/>
<dbReference type="GeneID" id="4567390"/>
<name>J3KIU9_COCIM</name>
<dbReference type="EMBL" id="GG704911">
    <property type="protein sequence ID" value="EAS35924.3"/>
    <property type="molecule type" value="Genomic_DNA"/>
</dbReference>
<organism evidence="2 3">
    <name type="scientific">Coccidioides immitis (strain RS)</name>
    <name type="common">Valley fever fungus</name>
    <dbReference type="NCBI Taxonomy" id="246410"/>
    <lineage>
        <taxon>Eukaryota</taxon>
        <taxon>Fungi</taxon>
        <taxon>Dikarya</taxon>
        <taxon>Ascomycota</taxon>
        <taxon>Pezizomycotina</taxon>
        <taxon>Eurotiomycetes</taxon>
        <taxon>Eurotiomycetidae</taxon>
        <taxon>Onygenales</taxon>
        <taxon>Onygenaceae</taxon>
        <taxon>Coccidioides</taxon>
    </lineage>
</organism>
<sequence length="124" mass="14131">MHMQPFPNEYARNNHFREGDEKWFGIKTRFKLFPSQPTVPKTNSPSFFLPRHAAPSFFPPGNEPKRWYDPFIDDHARGVDSSQQPSEMPAPLQVPVSKKGKAGREESPAYRTNTGEIDPGNGKF</sequence>
<feature type="region of interest" description="Disordered" evidence="1">
    <location>
        <begin position="65"/>
        <end position="124"/>
    </location>
</feature>
<reference evidence="3" key="1">
    <citation type="journal article" date="2009" name="Genome Res.">
        <title>Comparative genomic analyses of the human fungal pathogens Coccidioides and their relatives.</title>
        <authorList>
            <person name="Sharpton T.J."/>
            <person name="Stajich J.E."/>
            <person name="Rounsley S.D."/>
            <person name="Gardner M.J."/>
            <person name="Wortman J.R."/>
            <person name="Jordar V.S."/>
            <person name="Maiti R."/>
            <person name="Kodira C.D."/>
            <person name="Neafsey D.E."/>
            <person name="Zeng Q."/>
            <person name="Hung C.-Y."/>
            <person name="McMahan C."/>
            <person name="Muszewska A."/>
            <person name="Grynberg M."/>
            <person name="Mandel M.A."/>
            <person name="Kellner E.M."/>
            <person name="Barker B.M."/>
            <person name="Galgiani J.N."/>
            <person name="Orbach M.J."/>
            <person name="Kirkland T.N."/>
            <person name="Cole G.T."/>
            <person name="Henn M.R."/>
            <person name="Birren B.W."/>
            <person name="Taylor J.W."/>
        </authorList>
    </citation>
    <scope>NUCLEOTIDE SEQUENCE [LARGE SCALE GENOMIC DNA]</scope>
    <source>
        <strain evidence="3">RS</strain>
    </source>
</reference>
<dbReference type="Proteomes" id="UP000001261">
    <property type="component" value="Unassembled WGS sequence"/>
</dbReference>
<dbReference type="RefSeq" id="XP_001247507.2">
    <property type="nucleotide sequence ID" value="XM_001247506.2"/>
</dbReference>